<name>A0ABX2LJT6_9STAP</name>
<comment type="caution">
    <text evidence="4">The sequence shown here is derived from an EMBL/GenBank/DDBJ whole genome shotgun (WGS) entry which is preliminary data.</text>
</comment>
<dbReference type="Proteomes" id="UP000610527">
    <property type="component" value="Unassembled WGS sequence"/>
</dbReference>
<dbReference type="RefSeq" id="WP_174841804.1">
    <property type="nucleotide sequence ID" value="NZ_JABVEG010000001.1"/>
</dbReference>
<dbReference type="InterPro" id="IPR017871">
    <property type="entry name" value="ABC_transporter-like_CS"/>
</dbReference>
<keyword evidence="2 4" id="KW-0067">ATP-binding</keyword>
<feature type="domain" description="ABC transporter" evidence="3">
    <location>
        <begin position="2"/>
        <end position="209"/>
    </location>
</feature>
<gene>
    <name evidence="4" type="ORF">HUN84_02935</name>
</gene>
<organism evidence="4 5">
    <name type="scientific">Staphylococcus borealis</name>
    <dbReference type="NCBI Taxonomy" id="2742203"/>
    <lineage>
        <taxon>Bacteria</taxon>
        <taxon>Bacillati</taxon>
        <taxon>Bacillota</taxon>
        <taxon>Bacilli</taxon>
        <taxon>Bacillales</taxon>
        <taxon>Staphylococcaceae</taxon>
        <taxon>Staphylococcus</taxon>
    </lineage>
</organism>
<accession>A0ABX2LJT6</accession>
<dbReference type="SMART" id="SM00382">
    <property type="entry name" value="AAA"/>
    <property type="match status" value="1"/>
</dbReference>
<dbReference type="PANTHER" id="PTHR24220">
    <property type="entry name" value="IMPORT ATP-BINDING PROTEIN"/>
    <property type="match status" value="1"/>
</dbReference>
<keyword evidence="5" id="KW-1185">Reference proteome</keyword>
<dbReference type="GO" id="GO:0005524">
    <property type="term" value="F:ATP binding"/>
    <property type="evidence" value="ECO:0007669"/>
    <property type="project" value="UniProtKB-KW"/>
</dbReference>
<dbReference type="Gene3D" id="3.40.50.300">
    <property type="entry name" value="P-loop containing nucleotide triphosphate hydrolases"/>
    <property type="match status" value="1"/>
</dbReference>
<dbReference type="PROSITE" id="PS50893">
    <property type="entry name" value="ABC_TRANSPORTER_2"/>
    <property type="match status" value="1"/>
</dbReference>
<dbReference type="Pfam" id="PF00005">
    <property type="entry name" value="ABC_tran"/>
    <property type="match status" value="1"/>
</dbReference>
<keyword evidence="1" id="KW-0547">Nucleotide-binding</keyword>
<evidence type="ECO:0000256" key="1">
    <source>
        <dbReference type="ARBA" id="ARBA00022741"/>
    </source>
</evidence>
<sequence>MLQIKSLNKSFSEKQIFKNFNFELKNDDHLIISGTSGSGKSTLAQIIAGLDNRYEGIISYKEMTLGHVSRHDWMKHIQYVPQYNANTLDPKKTVSWVLKQPLKHFNIPKRLHDDKILSVIEQCQLDKRLLSKKVCTLSGGQFQRLWIAKALLVEPEILILDEATTNLDVINEDIIIQMLRNLNTLQLIMIIHDPYLLDSLPGKHLKIECN</sequence>
<dbReference type="EMBL" id="JABVEG010000001">
    <property type="protein sequence ID" value="NUI81719.1"/>
    <property type="molecule type" value="Genomic_DNA"/>
</dbReference>
<dbReference type="InterPro" id="IPR003439">
    <property type="entry name" value="ABC_transporter-like_ATP-bd"/>
</dbReference>
<evidence type="ECO:0000256" key="2">
    <source>
        <dbReference type="ARBA" id="ARBA00022840"/>
    </source>
</evidence>
<dbReference type="SUPFAM" id="SSF52540">
    <property type="entry name" value="P-loop containing nucleoside triphosphate hydrolases"/>
    <property type="match status" value="1"/>
</dbReference>
<proteinExistence type="predicted"/>
<evidence type="ECO:0000313" key="5">
    <source>
        <dbReference type="Proteomes" id="UP000610527"/>
    </source>
</evidence>
<evidence type="ECO:0000259" key="3">
    <source>
        <dbReference type="PROSITE" id="PS50893"/>
    </source>
</evidence>
<dbReference type="InterPro" id="IPR003593">
    <property type="entry name" value="AAA+_ATPase"/>
</dbReference>
<dbReference type="PROSITE" id="PS00211">
    <property type="entry name" value="ABC_TRANSPORTER_1"/>
    <property type="match status" value="1"/>
</dbReference>
<dbReference type="InterPro" id="IPR027417">
    <property type="entry name" value="P-loop_NTPase"/>
</dbReference>
<protein>
    <submittedName>
        <fullName evidence="4">ATP-binding cassette domain-containing protein</fullName>
    </submittedName>
</protein>
<reference evidence="4 5" key="1">
    <citation type="submission" date="2020-06" db="EMBL/GenBank/DDBJ databases">
        <title>Staphylococcus borealis sp. nov. -A novel member of the Staphylococcaceae family isolated from skin and blood in humans.</title>
        <authorList>
            <person name="Pain M."/>
            <person name="Wolden R."/>
            <person name="Jaen-Luchoro D."/>
            <person name="Salva-Serra F."/>
            <person name="Iglesias B.P."/>
            <person name="Karlsson R."/>
            <person name="Klingenberg C."/>
            <person name="Cavanagh J.P."/>
        </authorList>
    </citation>
    <scope>NUCLEOTIDE SEQUENCE [LARGE SCALE GENOMIC DNA]</scope>
    <source>
        <strain evidence="4 5">58-22</strain>
    </source>
</reference>
<evidence type="ECO:0000313" key="4">
    <source>
        <dbReference type="EMBL" id="NUI81719.1"/>
    </source>
</evidence>
<dbReference type="InterPro" id="IPR015854">
    <property type="entry name" value="ABC_transpr_LolD-like"/>
</dbReference>